<dbReference type="EMBL" id="JAFLQZ010000022">
    <property type="protein sequence ID" value="MBO0360715.1"/>
    <property type="molecule type" value="Genomic_DNA"/>
</dbReference>
<dbReference type="RefSeq" id="WP_206986627.1">
    <property type="nucleotide sequence ID" value="NZ_JAFLQZ010000022.1"/>
</dbReference>
<proteinExistence type="predicted"/>
<gene>
    <name evidence="1" type="ORF">J0X19_22330</name>
</gene>
<evidence type="ECO:0000313" key="1">
    <source>
        <dbReference type="EMBL" id="MBO0360715.1"/>
    </source>
</evidence>
<evidence type="ECO:0000313" key="2">
    <source>
        <dbReference type="Proteomes" id="UP000664144"/>
    </source>
</evidence>
<accession>A0A939JER7</accession>
<organism evidence="1 2">
    <name type="scientific">Hymenobacter telluris</name>
    <dbReference type="NCBI Taxonomy" id="2816474"/>
    <lineage>
        <taxon>Bacteria</taxon>
        <taxon>Pseudomonadati</taxon>
        <taxon>Bacteroidota</taxon>
        <taxon>Cytophagia</taxon>
        <taxon>Cytophagales</taxon>
        <taxon>Hymenobacteraceae</taxon>
        <taxon>Hymenobacter</taxon>
    </lineage>
</organism>
<dbReference type="Proteomes" id="UP000664144">
    <property type="component" value="Unassembled WGS sequence"/>
</dbReference>
<comment type="caution">
    <text evidence="1">The sequence shown here is derived from an EMBL/GenBank/DDBJ whole genome shotgun (WGS) entry which is preliminary data.</text>
</comment>
<name>A0A939JER7_9BACT</name>
<keyword evidence="2" id="KW-1185">Reference proteome</keyword>
<reference evidence="1" key="1">
    <citation type="submission" date="2021-03" db="EMBL/GenBank/DDBJ databases">
        <authorList>
            <person name="Kim M.K."/>
        </authorList>
    </citation>
    <scope>NUCLEOTIDE SEQUENCE</scope>
    <source>
        <strain evidence="1">BT186</strain>
    </source>
</reference>
<protein>
    <submittedName>
        <fullName evidence="1">Uncharacterized protein</fullName>
    </submittedName>
</protein>
<sequence>MPAPTLHLSFPLDQPLEQQLRRFLAVNCFVQQLSSLVRDLRHLVRQQLWFEDLGPVLLVYSREGEHIGYIVVE</sequence>
<dbReference type="AlphaFoldDB" id="A0A939JER7"/>